<dbReference type="Pfam" id="PF13613">
    <property type="entry name" value="HTH_Tnp_4"/>
    <property type="match status" value="1"/>
</dbReference>
<gene>
    <name evidence="3" type="ORF">ABUK86_17650</name>
</gene>
<dbReference type="RefSeq" id="WP_352984517.1">
    <property type="nucleotide sequence ID" value="NZ_JBEQNA010000011.1"/>
</dbReference>
<evidence type="ECO:0000256" key="1">
    <source>
        <dbReference type="SAM" id="MobiDB-lite"/>
    </source>
</evidence>
<dbReference type="Proteomes" id="UP001432401">
    <property type="component" value="Unassembled WGS sequence"/>
</dbReference>
<keyword evidence="4" id="KW-1185">Reference proteome</keyword>
<dbReference type="EMBL" id="JBEQNB010000009">
    <property type="protein sequence ID" value="MES0835608.1"/>
    <property type="molecule type" value="Genomic_DNA"/>
</dbReference>
<accession>A0ABV1ZWV7</accession>
<evidence type="ECO:0000313" key="3">
    <source>
        <dbReference type="EMBL" id="MES0835608.1"/>
    </source>
</evidence>
<sequence length="170" mass="18501">MAIKLNRAVLAHPWFTGISRHHLAALVEELAHPWEVAVENHKNQVRGGSRKRTAGAGARHRLVFVDRPVATLIHLRHDLPHAVLGLLFGVDRSTLPPRPRPDPHPAGRAWTRGPEPPGGASAHLGRRLRPRPRRGCGTAAGRHRDPSPAATRGTGRPAGVRLGQEEAQAR</sequence>
<evidence type="ECO:0000313" key="4">
    <source>
        <dbReference type="Proteomes" id="UP001432401"/>
    </source>
</evidence>
<dbReference type="InterPro" id="IPR027805">
    <property type="entry name" value="Transposase_HTH_dom"/>
</dbReference>
<comment type="caution">
    <text evidence="3">The sequence shown here is derived from an EMBL/GenBank/DDBJ whole genome shotgun (WGS) entry which is preliminary data.</text>
</comment>
<feature type="region of interest" description="Disordered" evidence="1">
    <location>
        <begin position="93"/>
        <end position="170"/>
    </location>
</feature>
<proteinExistence type="predicted"/>
<protein>
    <submittedName>
        <fullName evidence="3">Transposase family protein</fullName>
    </submittedName>
</protein>
<feature type="compositionally biased region" description="Basic residues" evidence="1">
    <location>
        <begin position="124"/>
        <end position="134"/>
    </location>
</feature>
<evidence type="ECO:0000259" key="2">
    <source>
        <dbReference type="Pfam" id="PF13613"/>
    </source>
</evidence>
<feature type="domain" description="Transposase Helix-turn-helix" evidence="2">
    <location>
        <begin position="61"/>
        <end position="94"/>
    </location>
</feature>
<organism evidence="3 4">
    <name type="scientific">Nocardiopsis tropica</name>
    <dbReference type="NCBI Taxonomy" id="109330"/>
    <lineage>
        <taxon>Bacteria</taxon>
        <taxon>Bacillati</taxon>
        <taxon>Actinomycetota</taxon>
        <taxon>Actinomycetes</taxon>
        <taxon>Streptosporangiales</taxon>
        <taxon>Nocardiopsidaceae</taxon>
        <taxon>Nocardiopsis</taxon>
    </lineage>
</organism>
<name>A0ABV1ZWV7_9ACTN</name>
<reference evidence="3 4" key="1">
    <citation type="submission" date="2024-06" db="EMBL/GenBank/DDBJ databases">
        <authorList>
            <person name="Bataeva Y.V."/>
            <person name="Grigorian L.N."/>
            <person name="Solomentsev V.I."/>
        </authorList>
    </citation>
    <scope>NUCLEOTIDE SEQUENCE [LARGE SCALE GENOMIC DNA]</scope>
    <source>
        <strain evidence="4">SCPM-O-B-12605 (RCAM04882)</strain>
    </source>
</reference>